<dbReference type="PATRIC" id="fig|657309.4.peg.769"/>
<dbReference type="eggNOG" id="COG1216">
    <property type="taxonomic scope" value="Bacteria"/>
</dbReference>
<proteinExistence type="predicted"/>
<evidence type="ECO:0000313" key="1">
    <source>
        <dbReference type="EMBL" id="CBK65456.1"/>
    </source>
</evidence>
<dbReference type="EMBL" id="FP929033">
    <property type="protein sequence ID" value="CBK65456.1"/>
    <property type="molecule type" value="Genomic_DNA"/>
</dbReference>
<dbReference type="HOGENOM" id="CLU_025996_21_1_10"/>
<dbReference type="Proteomes" id="UP000008795">
    <property type="component" value="Chromosome"/>
</dbReference>
<accession>D6D5F8</accession>
<evidence type="ECO:0000313" key="2">
    <source>
        <dbReference type="Proteomes" id="UP000008795"/>
    </source>
</evidence>
<protein>
    <submittedName>
        <fullName evidence="1">Uncharacterized protein</fullName>
    </submittedName>
</protein>
<dbReference type="Gene3D" id="3.90.550.10">
    <property type="entry name" value="Spore Coat Polysaccharide Biosynthesis Protein SpsA, Chain A"/>
    <property type="match status" value="1"/>
</dbReference>
<gene>
    <name evidence="1" type="ORF">BXY_01670</name>
</gene>
<sequence length="162" mass="19010">MNKGIKVAHGTWLSFMNAGDCFADNLVVERIFKEDISSYVKVIYGDFIAESNFTLNIVKAKNTCVFYKDMPFCHQAAFLRNENYVYDIQYHIAADYKLFRSIYSKYGKRSFKKMKMAIAIFDLNGISNSNESLLRKEYHELYHEFGGFYYVIDSIKRILSKF</sequence>
<dbReference type="KEGG" id="bxy:BXY_01670"/>
<dbReference type="RefSeq" id="WP_015530985.1">
    <property type="nucleotide sequence ID" value="NC_021017.1"/>
</dbReference>
<dbReference type="InterPro" id="IPR029044">
    <property type="entry name" value="Nucleotide-diphossugar_trans"/>
</dbReference>
<organism evidence="1 2">
    <name type="scientific">Bacteroides xylanisolvens XB1A</name>
    <dbReference type="NCBI Taxonomy" id="657309"/>
    <lineage>
        <taxon>Bacteria</taxon>
        <taxon>Pseudomonadati</taxon>
        <taxon>Bacteroidota</taxon>
        <taxon>Bacteroidia</taxon>
        <taxon>Bacteroidales</taxon>
        <taxon>Bacteroidaceae</taxon>
        <taxon>Bacteroides</taxon>
    </lineage>
</organism>
<dbReference type="SUPFAM" id="SSF53448">
    <property type="entry name" value="Nucleotide-diphospho-sugar transferases"/>
    <property type="match status" value="1"/>
</dbReference>
<reference evidence="1 2" key="2">
    <citation type="submission" date="2010-03" db="EMBL/GenBank/DDBJ databases">
        <authorList>
            <person name="Pajon A."/>
        </authorList>
    </citation>
    <scope>NUCLEOTIDE SEQUENCE [LARGE SCALE GENOMIC DNA]</scope>
    <source>
        <strain evidence="1 2">XB1A</strain>
    </source>
</reference>
<reference evidence="1 2" key="1">
    <citation type="submission" date="2010-03" db="EMBL/GenBank/DDBJ databases">
        <title>The genome sequence of Bacteriodes xylanisolvens XB1A.</title>
        <authorList>
            <consortium name="metaHIT consortium -- http://www.metahit.eu/"/>
            <person name="Pajon A."/>
            <person name="Turner K."/>
            <person name="Parkhill J."/>
            <person name="Bernalier A."/>
        </authorList>
    </citation>
    <scope>NUCLEOTIDE SEQUENCE [LARGE SCALE GENOMIC DNA]</scope>
    <source>
        <strain evidence="1 2">XB1A</strain>
    </source>
</reference>
<dbReference type="AlphaFoldDB" id="D6D5F8"/>
<name>D6D5F8_9BACE</name>
<dbReference type="CAZy" id="GT2">
    <property type="family name" value="Glycosyltransferase Family 2"/>
</dbReference>